<organism evidence="2">
    <name type="scientific">Streptomyces sp. NBC_00049</name>
    <dbReference type="NCBI Taxonomy" id="2903617"/>
    <lineage>
        <taxon>Bacteria</taxon>
        <taxon>Bacillati</taxon>
        <taxon>Actinomycetota</taxon>
        <taxon>Actinomycetes</taxon>
        <taxon>Kitasatosporales</taxon>
        <taxon>Streptomycetaceae</taxon>
        <taxon>Streptomyces</taxon>
    </lineage>
</organism>
<dbReference type="AlphaFoldDB" id="A0AAU2JXX9"/>
<evidence type="ECO:0000256" key="1">
    <source>
        <dbReference type="SAM" id="MobiDB-lite"/>
    </source>
</evidence>
<evidence type="ECO:0000313" key="2">
    <source>
        <dbReference type="EMBL" id="WTU77429.1"/>
    </source>
</evidence>
<proteinExistence type="predicted"/>
<dbReference type="EMBL" id="CP108264">
    <property type="protein sequence ID" value="WTU77429.1"/>
    <property type="molecule type" value="Genomic_DNA"/>
</dbReference>
<name>A0AAU2JXX9_9ACTN</name>
<protein>
    <recommendedName>
        <fullName evidence="3">Sigma-70 family RNA polymerase sigma factor</fullName>
    </recommendedName>
</protein>
<reference evidence="2" key="1">
    <citation type="submission" date="2022-10" db="EMBL/GenBank/DDBJ databases">
        <title>The complete genomes of actinobacterial strains from the NBC collection.</title>
        <authorList>
            <person name="Joergensen T.S."/>
            <person name="Alvarez Arevalo M."/>
            <person name="Sterndorff E.B."/>
            <person name="Faurdal D."/>
            <person name="Vuksanovic O."/>
            <person name="Mourched A.-S."/>
            <person name="Charusanti P."/>
            <person name="Shaw S."/>
            <person name="Blin K."/>
            <person name="Weber T."/>
        </authorList>
    </citation>
    <scope>NUCLEOTIDE SEQUENCE</scope>
    <source>
        <strain evidence="2">NBC_00049</strain>
    </source>
</reference>
<accession>A0AAU2JXX9</accession>
<gene>
    <name evidence="2" type="ORF">OG327_31165</name>
</gene>
<sequence>MTEMSPQADTTPEPSHPYTLAALARLMLSNAHRDIAETALSSVATQDDSSATVAPGDFVRKATELLRLAERAQRSAVVYERKRGASWEDIGDALGITKQSAHSKFADYVNEWDEPFDKPERRHPDGTADDRRIPYGARYAPGAAAPANGSAEKTAAALDRWLRRHDDWADREHPVSGSLPRYSTMEMSLLVSHAAHRLRMDQLVPDPYAEADLWDYNAELQERMIRESERGGHPLHPNIDYPQEVARSRARATALREAAGHANLRGAQPAESGATTQESTR</sequence>
<evidence type="ECO:0008006" key="3">
    <source>
        <dbReference type="Google" id="ProtNLM"/>
    </source>
</evidence>
<feature type="region of interest" description="Disordered" evidence="1">
    <location>
        <begin position="258"/>
        <end position="281"/>
    </location>
</feature>